<dbReference type="CDD" id="cd15831">
    <property type="entry name" value="BTAD"/>
    <property type="match status" value="1"/>
</dbReference>
<evidence type="ECO:0000256" key="1">
    <source>
        <dbReference type="PROSITE-ProRule" id="PRU00339"/>
    </source>
</evidence>
<reference evidence="4" key="1">
    <citation type="journal article" date="2019" name="Int. J. Syst. Evol. Microbiol.">
        <title>The Global Catalogue of Microorganisms (GCM) 10K type strain sequencing project: providing services to taxonomists for standard genome sequencing and annotation.</title>
        <authorList>
            <consortium name="The Broad Institute Genomics Platform"/>
            <consortium name="The Broad Institute Genome Sequencing Center for Infectious Disease"/>
            <person name="Wu L."/>
            <person name="Ma J."/>
        </authorList>
    </citation>
    <scope>NUCLEOTIDE SEQUENCE [LARGE SCALE GENOMIC DNA]</scope>
    <source>
        <strain evidence="4">CGMCC 1.9106</strain>
    </source>
</reference>
<proteinExistence type="predicted"/>
<dbReference type="PROSITE" id="PS50005">
    <property type="entry name" value="TPR"/>
    <property type="match status" value="2"/>
</dbReference>
<evidence type="ECO:0000259" key="2">
    <source>
        <dbReference type="SMART" id="SM01043"/>
    </source>
</evidence>
<keyword evidence="3" id="KW-0067">ATP-binding</keyword>
<dbReference type="InterPro" id="IPR019734">
    <property type="entry name" value="TPR_rpt"/>
</dbReference>
<dbReference type="SMART" id="SM01043">
    <property type="entry name" value="BTAD"/>
    <property type="match status" value="1"/>
</dbReference>
<comment type="caution">
    <text evidence="3">The sequence shown here is derived from an EMBL/GenBank/DDBJ whole genome shotgun (WGS) entry which is preliminary data.</text>
</comment>
<sequence>ALAYELLADVELALGRHTDLVPELLTWTAAHPIRERLVSRLMLALYRAGRQADALGAARDLRRLLRDEHGLDPGREVTDLEAAILRRDPALDPSPPSAVAVAATPAGHVVPAQLPAPVPGFAGRALDLAHLDHLLDASGPRSVVVSGTAGVGKTALAVHWAHGVTGRFPDGQLFLNLRGFDPRQPALPAEVAVRELLQGLSMPARELPDSHDAQVGLYRSLMAGRRMLVVLDNAADAEQVRPLLPASAGSLALITSRNRLSGLAVTDGAATLALGLLDADEARQLLANRIGPARIADDPAAADDIVERCAHLPLALSIAAARAAEDPRTPLGTVAAQLRASGDGLAPFTGEDAASDIRSVLSWSYRALSEPAARLLRRLGLHPGPDIGDDAAAALVGAPVEQVRPLLRELDRASLVAVPHPGRYALHDLLRAFAVELAERHDGPERTPALRRLLDFYLHSAVAAAVLVDPAREAVALDRPADGVTARTFTERDTAVAWLHAEHHAVLAAVRLAHAEGFDTHTWQLSWSLVSYLNWQGHHYDWREAQDLALAAAYRLGDRVVQARTHRGVGRGLNAAGRADEAMAHYHDALRIYQELGDVVGQGAIHLNIGALHDRQREHEAALEHSRLALDLYRRAGYELGQARALNNIGWAYTQLGEHRLAIEPCREAIAVCRSLGDVNSEADAWDSLGHALHHSGLVAEAIDGFQRALAIYRTVGNRGLEAVILIHLGQAHRTAGDVDAAERAFEQAAAIRDDLGATAAEQVRALSTPRPA</sequence>
<name>A0ABW2GP16_9ACTN</name>
<dbReference type="InterPro" id="IPR005158">
    <property type="entry name" value="BTAD"/>
</dbReference>
<accession>A0ABW2GP16</accession>
<dbReference type="Gene3D" id="3.40.50.300">
    <property type="entry name" value="P-loop containing nucleotide triphosphate hydrolases"/>
    <property type="match status" value="1"/>
</dbReference>
<dbReference type="EMBL" id="JBHTAC010000003">
    <property type="protein sequence ID" value="MFC7241802.1"/>
    <property type="molecule type" value="Genomic_DNA"/>
</dbReference>
<dbReference type="SUPFAM" id="SSF48452">
    <property type="entry name" value="TPR-like"/>
    <property type="match status" value="2"/>
</dbReference>
<dbReference type="InterPro" id="IPR002182">
    <property type="entry name" value="NB-ARC"/>
</dbReference>
<organism evidence="3 4">
    <name type="scientific">Catellatospora aurea</name>
    <dbReference type="NCBI Taxonomy" id="1337874"/>
    <lineage>
        <taxon>Bacteria</taxon>
        <taxon>Bacillati</taxon>
        <taxon>Actinomycetota</taxon>
        <taxon>Actinomycetes</taxon>
        <taxon>Micromonosporales</taxon>
        <taxon>Micromonosporaceae</taxon>
        <taxon>Catellatospora</taxon>
    </lineage>
</organism>
<dbReference type="InterPro" id="IPR027417">
    <property type="entry name" value="P-loop_NTPase"/>
</dbReference>
<dbReference type="Pfam" id="PF00931">
    <property type="entry name" value="NB-ARC"/>
    <property type="match status" value="1"/>
</dbReference>
<gene>
    <name evidence="3" type="ORF">ACFQO7_04840</name>
</gene>
<dbReference type="Pfam" id="PF13424">
    <property type="entry name" value="TPR_12"/>
    <property type="match status" value="2"/>
</dbReference>
<keyword evidence="3" id="KW-0547">Nucleotide-binding</keyword>
<dbReference type="SMART" id="SM00028">
    <property type="entry name" value="TPR"/>
    <property type="match status" value="5"/>
</dbReference>
<dbReference type="PRINTS" id="PR00364">
    <property type="entry name" value="DISEASERSIST"/>
</dbReference>
<dbReference type="Proteomes" id="UP001596392">
    <property type="component" value="Unassembled WGS sequence"/>
</dbReference>
<evidence type="ECO:0000313" key="3">
    <source>
        <dbReference type="EMBL" id="MFC7241802.1"/>
    </source>
</evidence>
<dbReference type="SUPFAM" id="SSF52540">
    <property type="entry name" value="P-loop containing nucleoside triphosphate hydrolases"/>
    <property type="match status" value="1"/>
</dbReference>
<feature type="non-terminal residue" evidence="3">
    <location>
        <position position="1"/>
    </location>
</feature>
<keyword evidence="1" id="KW-0802">TPR repeat</keyword>
<dbReference type="GO" id="GO:0005524">
    <property type="term" value="F:ATP binding"/>
    <property type="evidence" value="ECO:0007669"/>
    <property type="project" value="UniProtKB-KW"/>
</dbReference>
<dbReference type="Gene3D" id="1.25.40.10">
    <property type="entry name" value="Tetratricopeptide repeat domain"/>
    <property type="match status" value="2"/>
</dbReference>
<evidence type="ECO:0000313" key="4">
    <source>
        <dbReference type="Proteomes" id="UP001596392"/>
    </source>
</evidence>
<feature type="repeat" description="TPR" evidence="1">
    <location>
        <begin position="683"/>
        <end position="716"/>
    </location>
</feature>
<dbReference type="Pfam" id="PF03704">
    <property type="entry name" value="BTAD"/>
    <property type="match status" value="1"/>
</dbReference>
<feature type="domain" description="Bacterial transcriptional activator" evidence="2">
    <location>
        <begin position="1"/>
        <end position="85"/>
    </location>
</feature>
<feature type="repeat" description="TPR" evidence="1">
    <location>
        <begin position="723"/>
        <end position="756"/>
    </location>
</feature>
<dbReference type="PANTHER" id="PTHR47691:SF3">
    <property type="entry name" value="HTH-TYPE TRANSCRIPTIONAL REGULATOR RV0890C-RELATED"/>
    <property type="match status" value="1"/>
</dbReference>
<keyword evidence="4" id="KW-1185">Reference proteome</keyword>
<dbReference type="PANTHER" id="PTHR47691">
    <property type="entry name" value="REGULATOR-RELATED"/>
    <property type="match status" value="1"/>
</dbReference>
<dbReference type="InterPro" id="IPR011990">
    <property type="entry name" value="TPR-like_helical_dom_sf"/>
</dbReference>
<dbReference type="RefSeq" id="WP_376805240.1">
    <property type="nucleotide sequence ID" value="NZ_JBHTAC010000003.1"/>
</dbReference>
<protein>
    <submittedName>
        <fullName evidence="3">ATP-binding protein</fullName>
    </submittedName>
</protein>